<keyword evidence="8" id="KW-0492">Microsome</keyword>
<evidence type="ECO:0000256" key="1">
    <source>
        <dbReference type="ARBA" id="ARBA00001971"/>
    </source>
</evidence>
<evidence type="ECO:0000313" key="14">
    <source>
        <dbReference type="Proteomes" id="UP000691718"/>
    </source>
</evidence>
<evidence type="ECO:0000256" key="12">
    <source>
        <dbReference type="SAM" id="SignalP"/>
    </source>
</evidence>
<dbReference type="GO" id="GO:0005506">
    <property type="term" value="F:iron ion binding"/>
    <property type="evidence" value="ECO:0007669"/>
    <property type="project" value="InterPro"/>
</dbReference>
<proteinExistence type="inferred from homology"/>
<dbReference type="EMBL" id="CAJQZP010001593">
    <property type="protein sequence ID" value="CAG5055912.1"/>
    <property type="molecule type" value="Genomic_DNA"/>
</dbReference>
<dbReference type="PANTHER" id="PTHR24291:SF189">
    <property type="entry name" value="CYTOCHROME P450 4C3-RELATED"/>
    <property type="match status" value="1"/>
</dbReference>
<evidence type="ECO:0000313" key="13">
    <source>
        <dbReference type="EMBL" id="CAG5055912.1"/>
    </source>
</evidence>
<evidence type="ECO:0000256" key="10">
    <source>
        <dbReference type="ARBA" id="ARBA00023004"/>
    </source>
</evidence>
<evidence type="ECO:0000256" key="3">
    <source>
        <dbReference type="ARBA" id="ARBA00004406"/>
    </source>
</evidence>
<dbReference type="PANTHER" id="PTHR24291">
    <property type="entry name" value="CYTOCHROME P450 FAMILY 4"/>
    <property type="match status" value="1"/>
</dbReference>
<keyword evidence="6" id="KW-0479">Metal-binding</keyword>
<comment type="caution">
    <text evidence="13">The sequence shown here is derived from an EMBL/GenBank/DDBJ whole genome shotgun (WGS) entry which is preliminary data.</text>
</comment>
<comment type="similarity">
    <text evidence="4">Belongs to the cytochrome P450 family.</text>
</comment>
<reference evidence="13" key="1">
    <citation type="submission" date="2021-04" db="EMBL/GenBank/DDBJ databases">
        <authorList>
            <person name="Tunstrom K."/>
        </authorList>
    </citation>
    <scope>NUCLEOTIDE SEQUENCE</scope>
</reference>
<feature type="chain" id="PRO_5035840037" evidence="12">
    <location>
        <begin position="23"/>
        <end position="260"/>
    </location>
</feature>
<evidence type="ECO:0000256" key="8">
    <source>
        <dbReference type="ARBA" id="ARBA00022848"/>
    </source>
</evidence>
<dbReference type="InterPro" id="IPR001128">
    <property type="entry name" value="Cyt_P450"/>
</dbReference>
<evidence type="ECO:0000256" key="4">
    <source>
        <dbReference type="ARBA" id="ARBA00010617"/>
    </source>
</evidence>
<accession>A0A8S3YAD7</accession>
<evidence type="ECO:0000256" key="9">
    <source>
        <dbReference type="ARBA" id="ARBA00023002"/>
    </source>
</evidence>
<feature type="signal peptide" evidence="12">
    <location>
        <begin position="1"/>
        <end position="22"/>
    </location>
</feature>
<evidence type="ECO:0000256" key="2">
    <source>
        <dbReference type="ARBA" id="ARBA00004174"/>
    </source>
</evidence>
<keyword evidence="10" id="KW-0408">Iron</keyword>
<evidence type="ECO:0000256" key="11">
    <source>
        <dbReference type="ARBA" id="ARBA00023136"/>
    </source>
</evidence>
<name>A0A8S3YAD7_PARAO</name>
<evidence type="ECO:0000256" key="7">
    <source>
        <dbReference type="ARBA" id="ARBA00022824"/>
    </source>
</evidence>
<protein>
    <submittedName>
        <fullName evidence="13">(apollo) hypothetical protein</fullName>
    </submittedName>
</protein>
<keyword evidence="5" id="KW-0349">Heme</keyword>
<comment type="subcellular location">
    <subcellularLocation>
        <location evidence="3">Endoplasmic reticulum membrane</location>
        <topology evidence="3">Peripheral membrane protein</topology>
    </subcellularLocation>
    <subcellularLocation>
        <location evidence="2">Microsome membrane</location>
        <topology evidence="2">Peripheral membrane protein</topology>
    </subcellularLocation>
</comment>
<dbReference type="GO" id="GO:0020037">
    <property type="term" value="F:heme binding"/>
    <property type="evidence" value="ECO:0007669"/>
    <property type="project" value="InterPro"/>
</dbReference>
<keyword evidence="9" id="KW-0560">Oxidoreductase</keyword>
<dbReference type="GO" id="GO:0004497">
    <property type="term" value="F:monooxygenase activity"/>
    <property type="evidence" value="ECO:0007669"/>
    <property type="project" value="InterPro"/>
</dbReference>
<dbReference type="GO" id="GO:0016705">
    <property type="term" value="F:oxidoreductase activity, acting on paired donors, with incorporation or reduction of molecular oxygen"/>
    <property type="evidence" value="ECO:0007669"/>
    <property type="project" value="InterPro"/>
</dbReference>
<keyword evidence="12" id="KW-0732">Signal</keyword>
<dbReference type="GO" id="GO:0005789">
    <property type="term" value="C:endoplasmic reticulum membrane"/>
    <property type="evidence" value="ECO:0007669"/>
    <property type="project" value="UniProtKB-SubCell"/>
</dbReference>
<comment type="cofactor">
    <cofactor evidence="1">
        <name>heme</name>
        <dbReference type="ChEBI" id="CHEBI:30413"/>
    </cofactor>
</comment>
<keyword evidence="7" id="KW-0256">Endoplasmic reticulum</keyword>
<keyword evidence="11" id="KW-0472">Membrane</keyword>
<dbReference type="Pfam" id="PF00067">
    <property type="entry name" value="p450"/>
    <property type="match status" value="1"/>
</dbReference>
<evidence type="ECO:0000256" key="5">
    <source>
        <dbReference type="ARBA" id="ARBA00022617"/>
    </source>
</evidence>
<keyword evidence="14" id="KW-1185">Reference proteome</keyword>
<dbReference type="InterPro" id="IPR050196">
    <property type="entry name" value="Cytochrome_P450_Monoox"/>
</dbReference>
<sequence length="260" mass="30410">MILHMSLVVLTFLLVILYHSIRKNTRRWKNLSKFPGNPPLPLIGNALEIGFDADEASSKLMDMWRKYGKGNFRLTFGSEEWVLLTDADDVKIILSHPTEIGKPVERNAAMKPFFGNSVSTSEGERWRSTRKLMSPSFSYKTLANRIDVVNIYCERLFDIFDDYVDKGSVDMYRYLRPFMFDILCNSLMGVNLNLLHNPDHHYLQASAKVIKIVTVNYFSYWRNIRPLFVLTSYYREMMATIKTLRDTSTDVKFMKYVMYT</sequence>
<evidence type="ECO:0000256" key="6">
    <source>
        <dbReference type="ARBA" id="ARBA00022723"/>
    </source>
</evidence>
<dbReference type="Proteomes" id="UP000691718">
    <property type="component" value="Unassembled WGS sequence"/>
</dbReference>
<gene>
    <name evidence="13" type="ORF">PAPOLLO_LOCUS26560</name>
</gene>
<dbReference type="OrthoDB" id="1470350at2759"/>
<organism evidence="13 14">
    <name type="scientific">Parnassius apollo</name>
    <name type="common">Apollo butterfly</name>
    <name type="synonym">Papilio apollo</name>
    <dbReference type="NCBI Taxonomy" id="110799"/>
    <lineage>
        <taxon>Eukaryota</taxon>
        <taxon>Metazoa</taxon>
        <taxon>Ecdysozoa</taxon>
        <taxon>Arthropoda</taxon>
        <taxon>Hexapoda</taxon>
        <taxon>Insecta</taxon>
        <taxon>Pterygota</taxon>
        <taxon>Neoptera</taxon>
        <taxon>Endopterygota</taxon>
        <taxon>Lepidoptera</taxon>
        <taxon>Glossata</taxon>
        <taxon>Ditrysia</taxon>
        <taxon>Papilionoidea</taxon>
        <taxon>Papilionidae</taxon>
        <taxon>Parnassiinae</taxon>
        <taxon>Parnassini</taxon>
        <taxon>Parnassius</taxon>
        <taxon>Parnassius</taxon>
    </lineage>
</organism>
<dbReference type="AlphaFoldDB" id="A0A8S3YAD7"/>